<dbReference type="WBParaSite" id="MCU_003295-RA">
    <property type="protein sequence ID" value="MCU_003295-RA"/>
    <property type="gene ID" value="MCU_003295"/>
</dbReference>
<accession>A0A0R3UIA5</accession>
<proteinExistence type="predicted"/>
<organism evidence="4">
    <name type="scientific">Mesocestoides corti</name>
    <name type="common">Flatworm</name>
    <dbReference type="NCBI Taxonomy" id="53468"/>
    <lineage>
        <taxon>Eukaryota</taxon>
        <taxon>Metazoa</taxon>
        <taxon>Spiralia</taxon>
        <taxon>Lophotrochozoa</taxon>
        <taxon>Platyhelminthes</taxon>
        <taxon>Cestoda</taxon>
        <taxon>Eucestoda</taxon>
        <taxon>Cyclophyllidea</taxon>
        <taxon>Mesocestoididae</taxon>
        <taxon>Mesocestoides</taxon>
    </lineage>
</organism>
<feature type="region of interest" description="Disordered" evidence="1">
    <location>
        <begin position="83"/>
        <end position="129"/>
    </location>
</feature>
<gene>
    <name evidence="2" type="ORF">MCOS_LOCUS7141</name>
</gene>
<evidence type="ECO:0000313" key="2">
    <source>
        <dbReference type="EMBL" id="VDD81138.1"/>
    </source>
</evidence>
<name>A0A0R3UIA5_MESCO</name>
<reference evidence="4" key="2">
    <citation type="submission" date="2019-11" db="UniProtKB">
        <authorList>
            <consortium name="WormBaseParasite"/>
        </authorList>
    </citation>
    <scope>IDENTIFICATION</scope>
</reference>
<keyword evidence="3" id="KW-1185">Reference proteome</keyword>
<dbReference type="Proteomes" id="UP000267029">
    <property type="component" value="Unassembled WGS sequence"/>
</dbReference>
<dbReference type="EMBL" id="UXSR01005332">
    <property type="protein sequence ID" value="VDD81138.1"/>
    <property type="molecule type" value="Genomic_DNA"/>
</dbReference>
<dbReference type="AlphaFoldDB" id="A0A0R3UIA5"/>
<evidence type="ECO:0000313" key="3">
    <source>
        <dbReference type="Proteomes" id="UP000267029"/>
    </source>
</evidence>
<sequence>MVAVYSISQHSLHSHSRASSYTLTREMQSSTGLGLSALLLLFLLLLSTHTRSAVVSGAAKSQSLESGELGWHDGDPVVAVASVSGSGQSEHHDGLQPAVRKSHRYRDQRNRRGRHRPSDSLGLRLDYSV</sequence>
<evidence type="ECO:0000313" key="4">
    <source>
        <dbReference type="WBParaSite" id="MCU_003295-RA"/>
    </source>
</evidence>
<evidence type="ECO:0000256" key="1">
    <source>
        <dbReference type="SAM" id="MobiDB-lite"/>
    </source>
</evidence>
<reference evidence="2 3" key="1">
    <citation type="submission" date="2018-10" db="EMBL/GenBank/DDBJ databases">
        <authorList>
            <consortium name="Pathogen Informatics"/>
        </authorList>
    </citation>
    <scope>NUCLEOTIDE SEQUENCE [LARGE SCALE GENOMIC DNA]</scope>
</reference>
<protein>
    <submittedName>
        <fullName evidence="4">Transmembrane protein</fullName>
    </submittedName>
</protein>